<dbReference type="eggNOG" id="ENOG502QSSJ">
    <property type="taxonomic scope" value="Eukaryota"/>
</dbReference>
<evidence type="ECO:0000313" key="8">
    <source>
        <dbReference type="Proteomes" id="UP000265566"/>
    </source>
</evidence>
<dbReference type="PANTHER" id="PTHR31301">
    <property type="entry name" value="LOB DOMAIN-CONTAINING PROTEIN 4-RELATED"/>
    <property type="match status" value="1"/>
</dbReference>
<dbReference type="GO" id="GO:0005634">
    <property type="term" value="C:nucleus"/>
    <property type="evidence" value="ECO:0000318"/>
    <property type="project" value="GO_Central"/>
</dbReference>
<dbReference type="EMBL" id="PSQE01000008">
    <property type="protein sequence ID" value="RHN42227.1"/>
    <property type="molecule type" value="Genomic_DNA"/>
</dbReference>
<reference evidence="6" key="3">
    <citation type="submission" date="2015-04" db="UniProtKB">
        <authorList>
            <consortium name="EnsemblPlants"/>
        </authorList>
    </citation>
    <scope>IDENTIFICATION</scope>
    <source>
        <strain evidence="6">cv. Jemalong A17</strain>
    </source>
</reference>
<evidence type="ECO:0000256" key="1">
    <source>
        <dbReference type="ARBA" id="ARBA00005474"/>
    </source>
</evidence>
<dbReference type="STRING" id="3880.G7LGC1"/>
<dbReference type="GO" id="GO:0001216">
    <property type="term" value="F:DNA-binding transcription activator activity"/>
    <property type="evidence" value="ECO:0000318"/>
    <property type="project" value="GO_Central"/>
</dbReference>
<protein>
    <submittedName>
        <fullName evidence="4">LOB domain protein</fullName>
    </submittedName>
    <submittedName>
        <fullName evidence="5">Putative transcription factor AS2-LOB family</fullName>
    </submittedName>
</protein>
<feature type="region of interest" description="Disordered" evidence="2">
    <location>
        <begin position="173"/>
        <end position="228"/>
    </location>
</feature>
<feature type="domain" description="LOB" evidence="3">
    <location>
        <begin position="7"/>
        <end position="109"/>
    </location>
</feature>
<organism evidence="4 7">
    <name type="scientific">Medicago truncatula</name>
    <name type="common">Barrel medic</name>
    <name type="synonym">Medicago tribuloides</name>
    <dbReference type="NCBI Taxonomy" id="3880"/>
    <lineage>
        <taxon>Eukaryota</taxon>
        <taxon>Viridiplantae</taxon>
        <taxon>Streptophyta</taxon>
        <taxon>Embryophyta</taxon>
        <taxon>Tracheophyta</taxon>
        <taxon>Spermatophyta</taxon>
        <taxon>Magnoliopsida</taxon>
        <taxon>eudicotyledons</taxon>
        <taxon>Gunneridae</taxon>
        <taxon>Pentapetalae</taxon>
        <taxon>rosids</taxon>
        <taxon>fabids</taxon>
        <taxon>Fabales</taxon>
        <taxon>Fabaceae</taxon>
        <taxon>Papilionoideae</taxon>
        <taxon>50 kb inversion clade</taxon>
        <taxon>NPAAA clade</taxon>
        <taxon>Hologalegina</taxon>
        <taxon>IRL clade</taxon>
        <taxon>Trifolieae</taxon>
        <taxon>Medicago</taxon>
    </lineage>
</organism>
<dbReference type="HOGENOM" id="CLU_1167388_0_0_1"/>
<dbReference type="Pfam" id="PF03195">
    <property type="entry name" value="LOB"/>
    <property type="match status" value="1"/>
</dbReference>
<dbReference type="PROSITE" id="PS50891">
    <property type="entry name" value="LOB"/>
    <property type="match status" value="1"/>
</dbReference>
<reference evidence="5" key="5">
    <citation type="journal article" date="2018" name="Nat. Plants">
        <title>Whole-genome landscape of Medicago truncatula symbiotic genes.</title>
        <authorList>
            <person name="Pecrix Y."/>
            <person name="Gamas P."/>
            <person name="Carrere S."/>
        </authorList>
    </citation>
    <scope>NUCLEOTIDE SEQUENCE</scope>
    <source>
        <tissue evidence="5">Leaves</tissue>
    </source>
</reference>
<proteinExistence type="inferred from homology"/>
<feature type="compositionally biased region" description="Low complexity" evidence="2">
    <location>
        <begin position="210"/>
        <end position="228"/>
    </location>
</feature>
<accession>G7LGC1</accession>
<dbReference type="EMBL" id="CM001224">
    <property type="protein sequence ID" value="AET04045.1"/>
    <property type="molecule type" value="Genomic_DNA"/>
</dbReference>
<dbReference type="AlphaFoldDB" id="G7LGC1"/>
<dbReference type="SMR" id="G7LGC1"/>
<dbReference type="PANTHER" id="PTHR31301:SF68">
    <property type="entry name" value="LOB DOMAIN-CONTAINING PROTEIN 32-RELATED"/>
    <property type="match status" value="1"/>
</dbReference>
<reference evidence="4 7" key="1">
    <citation type="journal article" date="2011" name="Nature">
        <title>The Medicago genome provides insight into the evolution of rhizobial symbioses.</title>
        <authorList>
            <person name="Young N.D."/>
            <person name="Debelle F."/>
            <person name="Oldroyd G.E."/>
            <person name="Geurts R."/>
            <person name="Cannon S.B."/>
            <person name="Udvardi M.K."/>
            <person name="Benedito V.A."/>
            <person name="Mayer K.F."/>
            <person name="Gouzy J."/>
            <person name="Schoof H."/>
            <person name="Van de Peer Y."/>
            <person name="Proost S."/>
            <person name="Cook D.R."/>
            <person name="Meyers B.C."/>
            <person name="Spannagl M."/>
            <person name="Cheung F."/>
            <person name="De Mita S."/>
            <person name="Krishnakumar V."/>
            <person name="Gundlach H."/>
            <person name="Zhou S."/>
            <person name="Mudge J."/>
            <person name="Bharti A.K."/>
            <person name="Murray J.D."/>
            <person name="Naoumkina M.A."/>
            <person name="Rosen B."/>
            <person name="Silverstein K.A."/>
            <person name="Tang H."/>
            <person name="Rombauts S."/>
            <person name="Zhao P.X."/>
            <person name="Zhou P."/>
            <person name="Barbe V."/>
            <person name="Bardou P."/>
            <person name="Bechner M."/>
            <person name="Bellec A."/>
            <person name="Berger A."/>
            <person name="Berges H."/>
            <person name="Bidwell S."/>
            <person name="Bisseling T."/>
            <person name="Choisne N."/>
            <person name="Couloux A."/>
            <person name="Denny R."/>
            <person name="Deshpande S."/>
            <person name="Dai X."/>
            <person name="Doyle J.J."/>
            <person name="Dudez A.M."/>
            <person name="Farmer A.D."/>
            <person name="Fouteau S."/>
            <person name="Franken C."/>
            <person name="Gibelin C."/>
            <person name="Gish J."/>
            <person name="Goldstein S."/>
            <person name="Gonzalez A.J."/>
            <person name="Green P.J."/>
            <person name="Hallab A."/>
            <person name="Hartog M."/>
            <person name="Hua A."/>
            <person name="Humphray S.J."/>
            <person name="Jeong D.H."/>
            <person name="Jing Y."/>
            <person name="Jocker A."/>
            <person name="Kenton S.M."/>
            <person name="Kim D.J."/>
            <person name="Klee K."/>
            <person name="Lai H."/>
            <person name="Lang C."/>
            <person name="Lin S."/>
            <person name="Macmil S.L."/>
            <person name="Magdelenat G."/>
            <person name="Matthews L."/>
            <person name="McCorrison J."/>
            <person name="Monaghan E.L."/>
            <person name="Mun J.H."/>
            <person name="Najar F.Z."/>
            <person name="Nicholson C."/>
            <person name="Noirot C."/>
            <person name="O'Bleness M."/>
            <person name="Paule C.R."/>
            <person name="Poulain J."/>
            <person name="Prion F."/>
            <person name="Qin B."/>
            <person name="Qu C."/>
            <person name="Retzel E.F."/>
            <person name="Riddle C."/>
            <person name="Sallet E."/>
            <person name="Samain S."/>
            <person name="Samson N."/>
            <person name="Sanders I."/>
            <person name="Saurat O."/>
            <person name="Scarpelli C."/>
            <person name="Schiex T."/>
            <person name="Segurens B."/>
            <person name="Severin A.J."/>
            <person name="Sherrier D.J."/>
            <person name="Shi R."/>
            <person name="Sims S."/>
            <person name="Singer S.R."/>
            <person name="Sinharoy S."/>
            <person name="Sterck L."/>
            <person name="Viollet A."/>
            <person name="Wang B.B."/>
            <person name="Wang K."/>
            <person name="Wang M."/>
            <person name="Wang X."/>
            <person name="Warfsmann J."/>
            <person name="Weissenbach J."/>
            <person name="White D.D."/>
            <person name="White J.D."/>
            <person name="Wiley G.B."/>
            <person name="Wincker P."/>
            <person name="Xing Y."/>
            <person name="Yang L."/>
            <person name="Yao Z."/>
            <person name="Ying F."/>
            <person name="Zhai J."/>
            <person name="Zhou L."/>
            <person name="Zuber A."/>
            <person name="Denarie J."/>
            <person name="Dixon R.A."/>
            <person name="May G.D."/>
            <person name="Schwartz D.C."/>
            <person name="Rogers J."/>
            <person name="Quetier F."/>
            <person name="Town C.D."/>
            <person name="Roe B.A."/>
        </authorList>
    </citation>
    <scope>NUCLEOTIDE SEQUENCE [LARGE SCALE GENOMIC DNA]</scope>
    <source>
        <strain evidence="4">A17</strain>
        <strain evidence="6 7">cv. Jemalong A17</strain>
    </source>
</reference>
<keyword evidence="7" id="KW-1185">Reference proteome</keyword>
<dbReference type="Proteomes" id="UP000265566">
    <property type="component" value="Chromosome 8"/>
</dbReference>
<dbReference type="Gramene" id="rna48643">
    <property type="protein sequence ID" value="RHN42227.1"/>
    <property type="gene ID" value="gene48643"/>
</dbReference>
<evidence type="ECO:0000259" key="3">
    <source>
        <dbReference type="PROSITE" id="PS50891"/>
    </source>
</evidence>
<dbReference type="KEGG" id="mtr:11417963"/>
<evidence type="ECO:0000313" key="7">
    <source>
        <dbReference type="Proteomes" id="UP000002051"/>
    </source>
</evidence>
<dbReference type="PaxDb" id="3880-AET04045"/>
<feature type="compositionally biased region" description="Polar residues" evidence="2">
    <location>
        <begin position="133"/>
        <end position="147"/>
    </location>
</feature>
<evidence type="ECO:0000313" key="6">
    <source>
        <dbReference type="EnsemblPlants" id="AET04045"/>
    </source>
</evidence>
<dbReference type="EnsemblPlants" id="AET04045">
    <property type="protein sequence ID" value="AET04045"/>
    <property type="gene ID" value="MTR_8g079580"/>
</dbReference>
<gene>
    <name evidence="6" type="primary">11417963</name>
    <name evidence="4" type="ordered locus">MTR_8g079580</name>
    <name evidence="5" type="ORF">MtrunA17_Chr8g0374581</name>
</gene>
<sequence>MAEEIIRPCAACKHHRRRCDEASCNLAPYFPADNPQRYNLVHSVFGRSKVSKILQEQDISHRKQVADSLVYQAEARLRDNVYGVVGPASFLEKTLKDVQDELKKVKNELIKYLDPEIIQEVLSNPDRFGFAPSPNQNPQGHLVSQQPPTLDQLTTSQIIHLLQLKENIVRSDTGINSSGGGGGEGQHIGAPAADAVIAPSFDNGSTSSCQIQLQGEQQQVQQQPDQQE</sequence>
<dbReference type="Proteomes" id="UP000002051">
    <property type="component" value="Chromosome 8"/>
</dbReference>
<name>G7LGC1_MEDTR</name>
<feature type="compositionally biased region" description="Gly residues" evidence="2">
    <location>
        <begin position="177"/>
        <end position="186"/>
    </location>
</feature>
<dbReference type="OrthoDB" id="1404181at2759"/>
<evidence type="ECO:0000313" key="4">
    <source>
        <dbReference type="EMBL" id="AET04045.1"/>
    </source>
</evidence>
<comment type="similarity">
    <text evidence="1">Belongs to the LOB domain-containing protein family.</text>
</comment>
<evidence type="ECO:0000313" key="5">
    <source>
        <dbReference type="EMBL" id="RHN42227.1"/>
    </source>
</evidence>
<dbReference type="GO" id="GO:0006355">
    <property type="term" value="P:regulation of DNA-templated transcription"/>
    <property type="evidence" value="ECO:0000318"/>
    <property type="project" value="GO_Central"/>
</dbReference>
<reference evidence="4 7" key="2">
    <citation type="journal article" date="2014" name="BMC Genomics">
        <title>An improved genome release (version Mt4.0) for the model legume Medicago truncatula.</title>
        <authorList>
            <person name="Tang H."/>
            <person name="Krishnakumar V."/>
            <person name="Bidwell S."/>
            <person name="Rosen B."/>
            <person name="Chan A."/>
            <person name="Zhou S."/>
            <person name="Gentzbittel L."/>
            <person name="Childs K.L."/>
            <person name="Yandell M."/>
            <person name="Gundlach H."/>
            <person name="Mayer K.F."/>
            <person name="Schwartz D.C."/>
            <person name="Town C.D."/>
        </authorList>
    </citation>
    <scope>GENOME REANNOTATION</scope>
    <source>
        <strain evidence="6 7">cv. Jemalong A17</strain>
    </source>
</reference>
<evidence type="ECO:0000256" key="2">
    <source>
        <dbReference type="SAM" id="MobiDB-lite"/>
    </source>
</evidence>
<dbReference type="InterPro" id="IPR004883">
    <property type="entry name" value="LOB"/>
</dbReference>
<feature type="region of interest" description="Disordered" evidence="2">
    <location>
        <begin position="127"/>
        <end position="147"/>
    </location>
</feature>
<reference evidence="8" key="4">
    <citation type="journal article" date="2018" name="Nat. Plants">
        <title>Whole-genome landscape of Medicago truncatula symbiotic genes.</title>
        <authorList>
            <person name="Pecrix Y."/>
            <person name="Staton S.E."/>
            <person name="Sallet E."/>
            <person name="Lelandais-Briere C."/>
            <person name="Moreau S."/>
            <person name="Carrere S."/>
            <person name="Blein T."/>
            <person name="Jardinaud M.F."/>
            <person name="Latrasse D."/>
            <person name="Zouine M."/>
            <person name="Zahm M."/>
            <person name="Kreplak J."/>
            <person name="Mayjonade B."/>
            <person name="Satge C."/>
            <person name="Perez M."/>
            <person name="Cauet S."/>
            <person name="Marande W."/>
            <person name="Chantry-Darmon C."/>
            <person name="Lopez-Roques C."/>
            <person name="Bouchez O."/>
            <person name="Berard A."/>
            <person name="Debelle F."/>
            <person name="Munos S."/>
            <person name="Bendahmane A."/>
            <person name="Berges H."/>
            <person name="Niebel A."/>
            <person name="Buitink J."/>
            <person name="Frugier F."/>
            <person name="Benhamed M."/>
            <person name="Crespi M."/>
            <person name="Gouzy J."/>
            <person name="Gamas P."/>
        </authorList>
    </citation>
    <scope>NUCLEOTIDE SEQUENCE [LARGE SCALE GENOMIC DNA]</scope>
    <source>
        <strain evidence="8">cv. Jemalong A17</strain>
    </source>
</reference>